<dbReference type="SUPFAM" id="SSF88946">
    <property type="entry name" value="Sigma2 domain of RNA polymerase sigma factors"/>
    <property type="match status" value="1"/>
</dbReference>
<evidence type="ECO:0000256" key="1">
    <source>
        <dbReference type="ARBA" id="ARBA00010641"/>
    </source>
</evidence>
<dbReference type="InterPro" id="IPR013325">
    <property type="entry name" value="RNA_pol_sigma_r2"/>
</dbReference>
<evidence type="ECO:0000256" key="2">
    <source>
        <dbReference type="ARBA" id="ARBA00023015"/>
    </source>
</evidence>
<dbReference type="GO" id="GO:0016987">
    <property type="term" value="F:sigma factor activity"/>
    <property type="evidence" value="ECO:0007669"/>
    <property type="project" value="UniProtKB-KW"/>
</dbReference>
<comment type="caution">
    <text evidence="7">The sequence shown here is derived from an EMBL/GenBank/DDBJ whole genome shotgun (WGS) entry which is preliminary data.</text>
</comment>
<evidence type="ECO:0000256" key="4">
    <source>
        <dbReference type="ARBA" id="ARBA00023163"/>
    </source>
</evidence>
<dbReference type="Pfam" id="PF08281">
    <property type="entry name" value="Sigma70_r4_2"/>
    <property type="match status" value="1"/>
</dbReference>
<dbReference type="InterPro" id="IPR014284">
    <property type="entry name" value="RNA_pol_sigma-70_dom"/>
</dbReference>
<comment type="similarity">
    <text evidence="1">Belongs to the sigma-70 factor family. ECF subfamily.</text>
</comment>
<evidence type="ECO:0000259" key="5">
    <source>
        <dbReference type="Pfam" id="PF04542"/>
    </source>
</evidence>
<evidence type="ECO:0000313" key="8">
    <source>
        <dbReference type="Proteomes" id="UP000246005"/>
    </source>
</evidence>
<dbReference type="PANTHER" id="PTHR43133">
    <property type="entry name" value="RNA POLYMERASE ECF-TYPE SIGMA FACTO"/>
    <property type="match status" value="1"/>
</dbReference>
<dbReference type="Gene3D" id="1.10.1740.10">
    <property type="match status" value="1"/>
</dbReference>
<evidence type="ECO:0000313" key="7">
    <source>
        <dbReference type="EMBL" id="PWK86224.1"/>
    </source>
</evidence>
<dbReference type="NCBIfam" id="TIGR02937">
    <property type="entry name" value="sigma70-ECF"/>
    <property type="match status" value="1"/>
</dbReference>
<dbReference type="SUPFAM" id="SSF88659">
    <property type="entry name" value="Sigma3 and sigma4 domains of RNA polymerase sigma factors"/>
    <property type="match status" value="1"/>
</dbReference>
<dbReference type="Pfam" id="PF04542">
    <property type="entry name" value="Sigma70_r2"/>
    <property type="match status" value="1"/>
</dbReference>
<accession>A0A316HXZ8</accession>
<organism evidence="7 8">
    <name type="scientific">Lentzea atacamensis</name>
    <dbReference type="NCBI Taxonomy" id="531938"/>
    <lineage>
        <taxon>Bacteria</taxon>
        <taxon>Bacillati</taxon>
        <taxon>Actinomycetota</taxon>
        <taxon>Actinomycetes</taxon>
        <taxon>Pseudonocardiales</taxon>
        <taxon>Pseudonocardiaceae</taxon>
        <taxon>Lentzea</taxon>
    </lineage>
</organism>
<dbReference type="EMBL" id="QGHB01000005">
    <property type="protein sequence ID" value="PWK86224.1"/>
    <property type="molecule type" value="Genomic_DNA"/>
</dbReference>
<dbReference type="GO" id="GO:0006352">
    <property type="term" value="P:DNA-templated transcription initiation"/>
    <property type="evidence" value="ECO:0007669"/>
    <property type="project" value="InterPro"/>
</dbReference>
<dbReference type="Proteomes" id="UP000246005">
    <property type="component" value="Unassembled WGS sequence"/>
</dbReference>
<gene>
    <name evidence="7" type="ORF">C8D88_105267</name>
</gene>
<dbReference type="AlphaFoldDB" id="A0A316HXZ8"/>
<keyword evidence="4" id="KW-0804">Transcription</keyword>
<evidence type="ECO:0000259" key="6">
    <source>
        <dbReference type="Pfam" id="PF08281"/>
    </source>
</evidence>
<dbReference type="RefSeq" id="WP_109637454.1">
    <property type="nucleotide sequence ID" value="NZ_QGHB01000005.1"/>
</dbReference>
<reference evidence="7 8" key="1">
    <citation type="submission" date="2018-05" db="EMBL/GenBank/DDBJ databases">
        <title>Genomic Encyclopedia of Type Strains, Phase IV (KMG-IV): sequencing the most valuable type-strain genomes for metagenomic binning, comparative biology and taxonomic classification.</title>
        <authorList>
            <person name="Goeker M."/>
        </authorList>
    </citation>
    <scope>NUCLEOTIDE SEQUENCE [LARGE SCALE GENOMIC DNA]</scope>
    <source>
        <strain evidence="7 8">DSM 45480</strain>
    </source>
</reference>
<dbReference type="InterPro" id="IPR013249">
    <property type="entry name" value="RNA_pol_sigma70_r4_t2"/>
</dbReference>
<keyword evidence="2" id="KW-0805">Transcription regulation</keyword>
<dbReference type="PANTHER" id="PTHR43133:SF25">
    <property type="entry name" value="RNA POLYMERASE SIGMA FACTOR RFAY-RELATED"/>
    <property type="match status" value="1"/>
</dbReference>
<feature type="domain" description="RNA polymerase sigma-70 region 2" evidence="5">
    <location>
        <begin position="26"/>
        <end position="95"/>
    </location>
</feature>
<dbReference type="InterPro" id="IPR007627">
    <property type="entry name" value="RNA_pol_sigma70_r2"/>
</dbReference>
<dbReference type="InterPro" id="IPR039425">
    <property type="entry name" value="RNA_pol_sigma-70-like"/>
</dbReference>
<evidence type="ECO:0000256" key="3">
    <source>
        <dbReference type="ARBA" id="ARBA00023082"/>
    </source>
</evidence>
<dbReference type="GO" id="GO:0003677">
    <property type="term" value="F:DNA binding"/>
    <property type="evidence" value="ECO:0007669"/>
    <property type="project" value="InterPro"/>
</dbReference>
<dbReference type="InterPro" id="IPR036388">
    <property type="entry name" value="WH-like_DNA-bd_sf"/>
</dbReference>
<protein>
    <submittedName>
        <fullName evidence="7">RNA polymerase ECF family sigma subunit</fullName>
    </submittedName>
</protein>
<dbReference type="Gene3D" id="1.10.10.10">
    <property type="entry name" value="Winged helix-like DNA-binding domain superfamily/Winged helix DNA-binding domain"/>
    <property type="match status" value="1"/>
</dbReference>
<name>A0A316HXZ8_9PSEU</name>
<keyword evidence="3" id="KW-0731">Sigma factor</keyword>
<proteinExistence type="inferred from homology"/>
<sequence>MTTEDPDDRALWSQAAGGSPYAFGVLFDRHAKAVYNHCFRLTASWAAAEDHLQATFLMAWRKRDNMPALERESALPWLLAVATNVVRNDQRSLGRRLRLFARVAEERPVPDHADHVAERIDDQRRMKEVLKAVARLPRNEREALALCLWSGVSYADAAAVLGIAEGSVRARVSKARSRLHRILGEQREVVPLAALTVEDR</sequence>
<feature type="domain" description="RNA polymerase sigma factor 70 region 4 type 2" evidence="6">
    <location>
        <begin position="128"/>
        <end position="179"/>
    </location>
</feature>
<dbReference type="InterPro" id="IPR013324">
    <property type="entry name" value="RNA_pol_sigma_r3/r4-like"/>
</dbReference>